<dbReference type="STRING" id="7222.B4JIR3"/>
<reference evidence="2 3" key="1">
    <citation type="journal article" date="2007" name="Nature">
        <title>Evolution of genes and genomes on the Drosophila phylogeny.</title>
        <authorList>
            <consortium name="Drosophila 12 Genomes Consortium"/>
            <person name="Clark A.G."/>
            <person name="Eisen M.B."/>
            <person name="Smith D.R."/>
            <person name="Bergman C.M."/>
            <person name="Oliver B."/>
            <person name="Markow T.A."/>
            <person name="Kaufman T.C."/>
            <person name="Kellis M."/>
            <person name="Gelbart W."/>
            <person name="Iyer V.N."/>
            <person name="Pollard D.A."/>
            <person name="Sackton T.B."/>
            <person name="Larracuente A.M."/>
            <person name="Singh N.D."/>
            <person name="Abad J.P."/>
            <person name="Abt D.N."/>
            <person name="Adryan B."/>
            <person name="Aguade M."/>
            <person name="Akashi H."/>
            <person name="Anderson W.W."/>
            <person name="Aquadro C.F."/>
            <person name="Ardell D.H."/>
            <person name="Arguello R."/>
            <person name="Artieri C.G."/>
            <person name="Barbash D.A."/>
            <person name="Barker D."/>
            <person name="Barsanti P."/>
            <person name="Batterham P."/>
            <person name="Batzoglou S."/>
            <person name="Begun D."/>
            <person name="Bhutkar A."/>
            <person name="Blanco E."/>
            <person name="Bosak S.A."/>
            <person name="Bradley R.K."/>
            <person name="Brand A.D."/>
            <person name="Brent M.R."/>
            <person name="Brooks A.N."/>
            <person name="Brown R.H."/>
            <person name="Butlin R.K."/>
            <person name="Caggese C."/>
            <person name="Calvi B.R."/>
            <person name="Bernardo de Carvalho A."/>
            <person name="Caspi A."/>
            <person name="Castrezana S."/>
            <person name="Celniker S.E."/>
            <person name="Chang J.L."/>
            <person name="Chapple C."/>
            <person name="Chatterji S."/>
            <person name="Chinwalla A."/>
            <person name="Civetta A."/>
            <person name="Clifton S.W."/>
            <person name="Comeron J.M."/>
            <person name="Costello J.C."/>
            <person name="Coyne J.A."/>
            <person name="Daub J."/>
            <person name="David R.G."/>
            <person name="Delcher A.L."/>
            <person name="Delehaunty K."/>
            <person name="Do C.B."/>
            <person name="Ebling H."/>
            <person name="Edwards K."/>
            <person name="Eickbush T."/>
            <person name="Evans J.D."/>
            <person name="Filipski A."/>
            <person name="Findeiss S."/>
            <person name="Freyhult E."/>
            <person name="Fulton L."/>
            <person name="Fulton R."/>
            <person name="Garcia A.C."/>
            <person name="Gardiner A."/>
            <person name="Garfield D.A."/>
            <person name="Garvin B.E."/>
            <person name="Gibson G."/>
            <person name="Gilbert D."/>
            <person name="Gnerre S."/>
            <person name="Godfrey J."/>
            <person name="Good R."/>
            <person name="Gotea V."/>
            <person name="Gravely B."/>
            <person name="Greenberg A.J."/>
            <person name="Griffiths-Jones S."/>
            <person name="Gross S."/>
            <person name="Guigo R."/>
            <person name="Gustafson E.A."/>
            <person name="Haerty W."/>
            <person name="Hahn M.W."/>
            <person name="Halligan D.L."/>
            <person name="Halpern A.L."/>
            <person name="Halter G.M."/>
            <person name="Han M.V."/>
            <person name="Heger A."/>
            <person name="Hillier L."/>
            <person name="Hinrichs A.S."/>
            <person name="Holmes I."/>
            <person name="Hoskins R.A."/>
            <person name="Hubisz M.J."/>
            <person name="Hultmark D."/>
            <person name="Huntley M.A."/>
            <person name="Jaffe D.B."/>
            <person name="Jagadeeshan S."/>
            <person name="Jeck W.R."/>
            <person name="Johnson J."/>
            <person name="Jones C.D."/>
            <person name="Jordan W.C."/>
            <person name="Karpen G.H."/>
            <person name="Kataoka E."/>
            <person name="Keightley P.D."/>
            <person name="Kheradpour P."/>
            <person name="Kirkness E.F."/>
            <person name="Koerich L.B."/>
            <person name="Kristiansen K."/>
            <person name="Kudrna D."/>
            <person name="Kulathinal R.J."/>
            <person name="Kumar S."/>
            <person name="Kwok R."/>
            <person name="Lander E."/>
            <person name="Langley C.H."/>
            <person name="Lapoint R."/>
            <person name="Lazzaro B.P."/>
            <person name="Lee S.J."/>
            <person name="Levesque L."/>
            <person name="Li R."/>
            <person name="Lin C.F."/>
            <person name="Lin M.F."/>
            <person name="Lindblad-Toh K."/>
            <person name="Llopart A."/>
            <person name="Long M."/>
            <person name="Low L."/>
            <person name="Lozovsky E."/>
            <person name="Lu J."/>
            <person name="Luo M."/>
            <person name="Machado C.A."/>
            <person name="Makalowski W."/>
            <person name="Marzo M."/>
            <person name="Matsuda M."/>
            <person name="Matzkin L."/>
            <person name="McAllister B."/>
            <person name="McBride C.S."/>
            <person name="McKernan B."/>
            <person name="McKernan K."/>
            <person name="Mendez-Lago M."/>
            <person name="Minx P."/>
            <person name="Mollenhauer M.U."/>
            <person name="Montooth K."/>
            <person name="Mount S.M."/>
            <person name="Mu X."/>
            <person name="Myers E."/>
            <person name="Negre B."/>
            <person name="Newfeld S."/>
            <person name="Nielsen R."/>
            <person name="Noor M.A."/>
            <person name="O'Grady P."/>
            <person name="Pachter L."/>
            <person name="Papaceit M."/>
            <person name="Parisi M.J."/>
            <person name="Parisi M."/>
            <person name="Parts L."/>
            <person name="Pedersen J.S."/>
            <person name="Pesole G."/>
            <person name="Phillippy A.M."/>
            <person name="Ponting C.P."/>
            <person name="Pop M."/>
            <person name="Porcelli D."/>
            <person name="Powell J.R."/>
            <person name="Prohaska S."/>
            <person name="Pruitt K."/>
            <person name="Puig M."/>
            <person name="Quesneville H."/>
            <person name="Ram K.R."/>
            <person name="Rand D."/>
            <person name="Rasmussen M.D."/>
            <person name="Reed L.K."/>
            <person name="Reenan R."/>
            <person name="Reily A."/>
            <person name="Remington K.A."/>
            <person name="Rieger T.T."/>
            <person name="Ritchie M.G."/>
            <person name="Robin C."/>
            <person name="Rogers Y.H."/>
            <person name="Rohde C."/>
            <person name="Rozas J."/>
            <person name="Rubenfield M.J."/>
            <person name="Ruiz A."/>
            <person name="Russo S."/>
            <person name="Salzberg S.L."/>
            <person name="Sanchez-Gracia A."/>
            <person name="Saranga D.J."/>
            <person name="Sato H."/>
            <person name="Schaeffer S.W."/>
            <person name="Schatz M.C."/>
            <person name="Schlenke T."/>
            <person name="Schwartz R."/>
            <person name="Segarra C."/>
            <person name="Singh R.S."/>
            <person name="Sirot L."/>
            <person name="Sirota M."/>
            <person name="Sisneros N.B."/>
            <person name="Smith C.D."/>
            <person name="Smith T.F."/>
            <person name="Spieth J."/>
            <person name="Stage D.E."/>
            <person name="Stark A."/>
            <person name="Stephan W."/>
            <person name="Strausberg R.L."/>
            <person name="Strempel S."/>
            <person name="Sturgill D."/>
            <person name="Sutton G."/>
            <person name="Sutton G.G."/>
            <person name="Tao W."/>
            <person name="Teichmann S."/>
            <person name="Tobari Y.N."/>
            <person name="Tomimura Y."/>
            <person name="Tsolas J.M."/>
            <person name="Valente V.L."/>
            <person name="Venter E."/>
            <person name="Venter J.C."/>
            <person name="Vicario S."/>
            <person name="Vieira F.G."/>
            <person name="Vilella A.J."/>
            <person name="Villasante A."/>
            <person name="Walenz B."/>
            <person name="Wang J."/>
            <person name="Wasserman M."/>
            <person name="Watts T."/>
            <person name="Wilson D."/>
            <person name="Wilson R.K."/>
            <person name="Wing R.A."/>
            <person name="Wolfner M.F."/>
            <person name="Wong A."/>
            <person name="Wong G.K."/>
            <person name="Wu C.I."/>
            <person name="Wu G."/>
            <person name="Yamamoto D."/>
            <person name="Yang H.P."/>
            <person name="Yang S.P."/>
            <person name="Yorke J.A."/>
            <person name="Yoshida K."/>
            <person name="Zdobnov E."/>
            <person name="Zhang P."/>
            <person name="Zhang Y."/>
            <person name="Zimin A.V."/>
            <person name="Baldwin J."/>
            <person name="Abdouelleil A."/>
            <person name="Abdulkadir J."/>
            <person name="Abebe A."/>
            <person name="Abera B."/>
            <person name="Abreu J."/>
            <person name="Acer S.C."/>
            <person name="Aftuck L."/>
            <person name="Alexander A."/>
            <person name="An P."/>
            <person name="Anderson E."/>
            <person name="Anderson S."/>
            <person name="Arachi H."/>
            <person name="Azer M."/>
            <person name="Bachantsang P."/>
            <person name="Barry A."/>
            <person name="Bayul T."/>
            <person name="Berlin A."/>
            <person name="Bessette D."/>
            <person name="Bloom T."/>
            <person name="Blye J."/>
            <person name="Boguslavskiy L."/>
            <person name="Bonnet C."/>
            <person name="Boukhgalter B."/>
            <person name="Bourzgui I."/>
            <person name="Brown A."/>
            <person name="Cahill P."/>
            <person name="Channer S."/>
            <person name="Cheshatsang Y."/>
            <person name="Chuda L."/>
            <person name="Citroen M."/>
            <person name="Collymore A."/>
            <person name="Cooke P."/>
            <person name="Costello M."/>
            <person name="D'Aco K."/>
            <person name="Daza R."/>
            <person name="De Haan G."/>
            <person name="DeGray S."/>
            <person name="DeMaso C."/>
            <person name="Dhargay N."/>
            <person name="Dooley K."/>
            <person name="Dooley E."/>
            <person name="Doricent M."/>
            <person name="Dorje P."/>
            <person name="Dorjee K."/>
            <person name="Dupes A."/>
            <person name="Elong R."/>
            <person name="Falk J."/>
            <person name="Farina A."/>
            <person name="Faro S."/>
            <person name="Ferguson D."/>
            <person name="Fisher S."/>
            <person name="Foley C.D."/>
            <person name="Franke A."/>
            <person name="Friedrich D."/>
            <person name="Gadbois L."/>
            <person name="Gearin G."/>
            <person name="Gearin C.R."/>
            <person name="Giannoukos G."/>
            <person name="Goode T."/>
            <person name="Graham J."/>
            <person name="Grandbois E."/>
            <person name="Grewal S."/>
            <person name="Gyaltsen K."/>
            <person name="Hafez N."/>
            <person name="Hagos B."/>
            <person name="Hall J."/>
            <person name="Henson C."/>
            <person name="Hollinger A."/>
            <person name="Honan T."/>
            <person name="Huard M.D."/>
            <person name="Hughes L."/>
            <person name="Hurhula B."/>
            <person name="Husby M.E."/>
            <person name="Kamat A."/>
            <person name="Kanga B."/>
            <person name="Kashin S."/>
            <person name="Khazanovich D."/>
            <person name="Kisner P."/>
            <person name="Lance K."/>
            <person name="Lara M."/>
            <person name="Lee W."/>
            <person name="Lennon N."/>
            <person name="Letendre F."/>
            <person name="LeVine R."/>
            <person name="Lipovsky A."/>
            <person name="Liu X."/>
            <person name="Liu J."/>
            <person name="Liu S."/>
            <person name="Lokyitsang T."/>
            <person name="Lokyitsang Y."/>
            <person name="Lubonja R."/>
            <person name="Lui A."/>
            <person name="MacDonald P."/>
            <person name="Magnisalis V."/>
            <person name="Maru K."/>
            <person name="Matthews C."/>
            <person name="McCusker W."/>
            <person name="McDonough S."/>
            <person name="Mehta T."/>
            <person name="Meldrim J."/>
            <person name="Meneus L."/>
            <person name="Mihai O."/>
            <person name="Mihalev A."/>
            <person name="Mihova T."/>
            <person name="Mittelman R."/>
            <person name="Mlenga V."/>
            <person name="Montmayeur A."/>
            <person name="Mulrain L."/>
            <person name="Navidi A."/>
            <person name="Naylor J."/>
            <person name="Negash T."/>
            <person name="Nguyen T."/>
            <person name="Nguyen N."/>
            <person name="Nicol R."/>
            <person name="Norbu C."/>
            <person name="Norbu N."/>
            <person name="Novod N."/>
            <person name="O'Neill B."/>
            <person name="Osman S."/>
            <person name="Markiewicz E."/>
            <person name="Oyono O.L."/>
            <person name="Patti C."/>
            <person name="Phunkhang P."/>
            <person name="Pierre F."/>
            <person name="Priest M."/>
            <person name="Raghuraman S."/>
            <person name="Rege F."/>
            <person name="Reyes R."/>
            <person name="Rise C."/>
            <person name="Rogov P."/>
            <person name="Ross K."/>
            <person name="Ryan E."/>
            <person name="Settipalli S."/>
            <person name="Shea T."/>
            <person name="Sherpa N."/>
            <person name="Shi L."/>
            <person name="Shih D."/>
            <person name="Sparrow T."/>
            <person name="Spaulding J."/>
            <person name="Stalker J."/>
            <person name="Stange-Thomann N."/>
            <person name="Stavropoulos S."/>
            <person name="Stone C."/>
            <person name="Strader C."/>
            <person name="Tesfaye S."/>
            <person name="Thomson T."/>
            <person name="Thoulutsang Y."/>
            <person name="Thoulutsang D."/>
            <person name="Topham K."/>
            <person name="Topping I."/>
            <person name="Tsamla T."/>
            <person name="Vassiliev H."/>
            <person name="Vo A."/>
            <person name="Wangchuk T."/>
            <person name="Wangdi T."/>
            <person name="Weiand M."/>
            <person name="Wilkinson J."/>
            <person name="Wilson A."/>
            <person name="Yadav S."/>
            <person name="Young G."/>
            <person name="Yu Q."/>
            <person name="Zembek L."/>
            <person name="Zhong D."/>
            <person name="Zimmer A."/>
            <person name="Zwirko Z."/>
            <person name="Jaffe D.B."/>
            <person name="Alvarez P."/>
            <person name="Brockman W."/>
            <person name="Butler J."/>
            <person name="Chin C."/>
            <person name="Gnerre S."/>
            <person name="Grabherr M."/>
            <person name="Kleber M."/>
            <person name="Mauceli E."/>
            <person name="MacCallum I."/>
        </authorList>
    </citation>
    <scope>NUCLEOTIDE SEQUENCE [LARGE SCALE GENOMIC DNA]</scope>
    <source>
        <strain evidence="3">Tucson 15287-2541.00</strain>
    </source>
</reference>
<dbReference type="PANTHER" id="PTHR11012:SF54">
    <property type="entry name" value="CHK KINASE-LIKE DOMAIN-CONTAINING PROTEIN"/>
    <property type="match status" value="1"/>
</dbReference>
<gene>
    <name evidence="2" type="primary">Dgri\GH11819</name>
    <name evidence="2" type="ORF">Dgri_GH11819</name>
</gene>
<dbReference type="InParanoid" id="B4JIR3"/>
<keyword evidence="3" id="KW-1185">Reference proteome</keyword>
<dbReference type="Proteomes" id="UP000001070">
    <property type="component" value="Unassembled WGS sequence"/>
</dbReference>
<dbReference type="SUPFAM" id="SSF56112">
    <property type="entry name" value="Protein kinase-like (PK-like)"/>
    <property type="match status" value="1"/>
</dbReference>
<dbReference type="Pfam" id="PF02958">
    <property type="entry name" value="EcKL"/>
    <property type="match status" value="1"/>
</dbReference>
<dbReference type="OrthoDB" id="190089at2759"/>
<dbReference type="AlphaFoldDB" id="B4JIR3"/>
<feature type="domain" description="CHK kinase-like" evidence="1">
    <location>
        <begin position="129"/>
        <end position="333"/>
    </location>
</feature>
<dbReference type="SMART" id="SM00587">
    <property type="entry name" value="CHK"/>
    <property type="match status" value="1"/>
</dbReference>
<dbReference type="EMBL" id="CH916370">
    <property type="protein sequence ID" value="EDW00510.1"/>
    <property type="molecule type" value="Genomic_DNA"/>
</dbReference>
<dbReference type="HOGENOM" id="CLU_010718_6_2_1"/>
<proteinExistence type="predicted"/>
<accession>B4JIR3</accession>
<sequence length="421" mass="48699">MAQQQEKQEQQEDLPNASVRQTLEQLLGCKDYGLELACAKGDNYLGIVWRIHQEVEGQRSLILKLPPQNTVRRKQFFARPCFTRESLAYEEFLPLIQRFQADQKLSKTERFRQHARCLVTRQDEPNECIVLEDLCRRHYQLHDRFTDLTPAHVSLVMGAYAKLHATSLALKAKCKSQQQQQRLLLPFQTLVDIFEQRRNDAALGAYFEQLKQNALDALHQQQDAHYVQRLQAYFGRGSYFELLLPLLSGMNCEPYAVVCHGDSWNNNFLYKCDVATKQPLDVCLIDWQLMRYASPITDLVYFLFSCTTRQFRQQHFRPMLQLYYKELGQQLARLGETAATLFPFDAFEQQLREKGAVGLLLAMMVLPIVTMRGEDVPDLQVISDLVEGGASTSGFLGVGNESLYKQRMRDVILDCVDYEYI</sequence>
<dbReference type="Gene3D" id="3.90.1200.10">
    <property type="match status" value="1"/>
</dbReference>
<dbReference type="InterPro" id="IPR015897">
    <property type="entry name" value="CHK_kinase-like"/>
</dbReference>
<dbReference type="PANTHER" id="PTHR11012">
    <property type="entry name" value="PROTEIN KINASE-LIKE DOMAIN-CONTAINING"/>
    <property type="match status" value="1"/>
</dbReference>
<dbReference type="eggNOG" id="ENOG502QQH0">
    <property type="taxonomic scope" value="Eukaryota"/>
</dbReference>
<organism evidence="3">
    <name type="scientific">Drosophila grimshawi</name>
    <name type="common">Hawaiian fruit fly</name>
    <name type="synonym">Idiomyia grimshawi</name>
    <dbReference type="NCBI Taxonomy" id="7222"/>
    <lineage>
        <taxon>Eukaryota</taxon>
        <taxon>Metazoa</taxon>
        <taxon>Ecdysozoa</taxon>
        <taxon>Arthropoda</taxon>
        <taxon>Hexapoda</taxon>
        <taxon>Insecta</taxon>
        <taxon>Pterygota</taxon>
        <taxon>Neoptera</taxon>
        <taxon>Endopterygota</taxon>
        <taxon>Diptera</taxon>
        <taxon>Brachycera</taxon>
        <taxon>Muscomorpha</taxon>
        <taxon>Ephydroidea</taxon>
        <taxon>Drosophilidae</taxon>
        <taxon>Drosophila</taxon>
        <taxon>Hawaiian Drosophila</taxon>
    </lineage>
</organism>
<evidence type="ECO:0000259" key="1">
    <source>
        <dbReference type="SMART" id="SM00587"/>
    </source>
</evidence>
<evidence type="ECO:0000313" key="3">
    <source>
        <dbReference type="Proteomes" id="UP000001070"/>
    </source>
</evidence>
<dbReference type="PhylomeDB" id="B4JIR3"/>
<dbReference type="InterPro" id="IPR011009">
    <property type="entry name" value="Kinase-like_dom_sf"/>
</dbReference>
<dbReference type="InterPro" id="IPR004119">
    <property type="entry name" value="EcKL"/>
</dbReference>
<evidence type="ECO:0000313" key="2">
    <source>
        <dbReference type="EMBL" id="EDW00510.1"/>
    </source>
</evidence>
<dbReference type="OMA" id="WNNNFLY"/>
<name>B4JIR3_DROGR</name>
<protein>
    <submittedName>
        <fullName evidence="2">GH11819</fullName>
    </submittedName>
</protein>